<keyword evidence="1" id="KW-1277">Toxin-antitoxin system</keyword>
<evidence type="ECO:0000313" key="6">
    <source>
        <dbReference type="Proteomes" id="UP000504882"/>
    </source>
</evidence>
<proteinExistence type="predicted"/>
<keyword evidence="2" id="KW-0540">Nuclease</keyword>
<evidence type="ECO:0000256" key="2">
    <source>
        <dbReference type="ARBA" id="ARBA00022722"/>
    </source>
</evidence>
<evidence type="ECO:0000256" key="1">
    <source>
        <dbReference type="ARBA" id="ARBA00022649"/>
    </source>
</evidence>
<gene>
    <name evidence="5" type="ORF">EXU48_04030</name>
</gene>
<feature type="compositionally biased region" description="Low complexity" evidence="4">
    <location>
        <begin position="80"/>
        <end position="96"/>
    </location>
</feature>
<evidence type="ECO:0000256" key="4">
    <source>
        <dbReference type="SAM" id="MobiDB-lite"/>
    </source>
</evidence>
<keyword evidence="6" id="KW-1185">Reference proteome</keyword>
<feature type="region of interest" description="Disordered" evidence="4">
    <location>
        <begin position="74"/>
        <end position="103"/>
    </location>
</feature>
<dbReference type="Proteomes" id="UP000504882">
    <property type="component" value="Unassembled WGS sequence"/>
</dbReference>
<organism evidence="5 6">
    <name type="scientific">Occultella glacieicola</name>
    <dbReference type="NCBI Taxonomy" id="2518684"/>
    <lineage>
        <taxon>Bacteria</taxon>
        <taxon>Bacillati</taxon>
        <taxon>Actinomycetota</taxon>
        <taxon>Actinomycetes</taxon>
        <taxon>Micrococcales</taxon>
        <taxon>Ruaniaceae</taxon>
        <taxon>Occultella</taxon>
    </lineage>
</organism>
<reference evidence="5 6" key="1">
    <citation type="submission" date="2019-03" db="EMBL/GenBank/DDBJ databases">
        <title>Genomic features of bacteria from cold environments.</title>
        <authorList>
            <person name="Shen L."/>
        </authorList>
    </citation>
    <scope>NUCLEOTIDE SEQUENCE [LARGE SCALE GENOMIC DNA]</scope>
    <source>
        <strain evidence="6">T3246-1</strain>
    </source>
</reference>
<accession>A0ABY2E738</accession>
<dbReference type="InterPro" id="IPR008201">
    <property type="entry name" value="HepT-like"/>
</dbReference>
<evidence type="ECO:0000313" key="5">
    <source>
        <dbReference type="EMBL" id="TDE97372.1"/>
    </source>
</evidence>
<evidence type="ECO:0000256" key="3">
    <source>
        <dbReference type="ARBA" id="ARBA00022801"/>
    </source>
</evidence>
<dbReference type="Pfam" id="PF01934">
    <property type="entry name" value="HepT-like"/>
    <property type="match status" value="1"/>
</dbReference>
<dbReference type="EMBL" id="SMNA01000002">
    <property type="protein sequence ID" value="TDE97372.1"/>
    <property type="molecule type" value="Genomic_DNA"/>
</dbReference>
<sequence>MRHAAERIVERVFQAAQGLPAELRERYFGGDGSRALRGMRNRLAHNDLDIDENVLWESVAVDLREVRPRLADDAASARVLAPLTPDDTADPDANPNRSLSPAG</sequence>
<keyword evidence="3" id="KW-0378">Hydrolase</keyword>
<name>A0ABY2E738_9MICO</name>
<protein>
    <submittedName>
        <fullName evidence="5">DUF86 domain-containing protein</fullName>
    </submittedName>
</protein>
<comment type="caution">
    <text evidence="5">The sequence shown here is derived from an EMBL/GenBank/DDBJ whole genome shotgun (WGS) entry which is preliminary data.</text>
</comment>